<keyword evidence="6 7" id="KW-0472">Membrane</keyword>
<feature type="transmembrane region" description="Helical" evidence="7">
    <location>
        <begin position="319"/>
        <end position="341"/>
    </location>
</feature>
<evidence type="ECO:0000256" key="2">
    <source>
        <dbReference type="ARBA" id="ARBA00007977"/>
    </source>
</evidence>
<dbReference type="Pfam" id="PF03601">
    <property type="entry name" value="Cons_hypoth698"/>
    <property type="match status" value="1"/>
</dbReference>
<feature type="transmembrane region" description="Helical" evidence="7">
    <location>
        <begin position="105"/>
        <end position="125"/>
    </location>
</feature>
<accession>A0A9D1TIL5</accession>
<feature type="transmembrane region" description="Helical" evidence="7">
    <location>
        <begin position="241"/>
        <end position="257"/>
    </location>
</feature>
<organism evidence="8 9">
    <name type="scientific">Candidatus Pseudogracilibacillus intestinigallinarum</name>
    <dbReference type="NCBI Taxonomy" id="2838742"/>
    <lineage>
        <taxon>Bacteria</taxon>
        <taxon>Bacillati</taxon>
        <taxon>Bacillota</taxon>
        <taxon>Bacilli</taxon>
        <taxon>Bacillales</taxon>
        <taxon>Bacillaceae</taxon>
        <taxon>Pseudogracilibacillus</taxon>
    </lineage>
</organism>
<reference evidence="8" key="2">
    <citation type="submission" date="2021-04" db="EMBL/GenBank/DDBJ databases">
        <authorList>
            <person name="Gilroy R."/>
        </authorList>
    </citation>
    <scope>NUCLEOTIDE SEQUENCE</scope>
    <source>
        <strain evidence="8">CHK169-2315</strain>
    </source>
</reference>
<feature type="transmembrane region" description="Helical" evidence="7">
    <location>
        <begin position="167"/>
        <end position="188"/>
    </location>
</feature>
<dbReference type="EMBL" id="DXHX01000009">
    <property type="protein sequence ID" value="HIV73539.1"/>
    <property type="molecule type" value="Genomic_DNA"/>
</dbReference>
<comment type="similarity">
    <text evidence="2">Belongs to the UPF0324 family.</text>
</comment>
<evidence type="ECO:0000256" key="5">
    <source>
        <dbReference type="ARBA" id="ARBA00022989"/>
    </source>
</evidence>
<evidence type="ECO:0000256" key="7">
    <source>
        <dbReference type="SAM" id="Phobius"/>
    </source>
</evidence>
<keyword evidence="3" id="KW-1003">Cell membrane</keyword>
<feature type="transmembrane region" description="Helical" evidence="7">
    <location>
        <begin position="137"/>
        <end position="155"/>
    </location>
</feature>
<evidence type="ECO:0000256" key="3">
    <source>
        <dbReference type="ARBA" id="ARBA00022475"/>
    </source>
</evidence>
<keyword evidence="5 7" id="KW-1133">Transmembrane helix</keyword>
<evidence type="ECO:0000256" key="1">
    <source>
        <dbReference type="ARBA" id="ARBA00004651"/>
    </source>
</evidence>
<proteinExistence type="inferred from homology"/>
<dbReference type="PANTHER" id="PTHR30106:SF2">
    <property type="entry name" value="UPF0324 INNER MEMBRANE PROTEIN YEIH"/>
    <property type="match status" value="1"/>
</dbReference>
<comment type="caution">
    <text evidence="8">The sequence shown here is derived from an EMBL/GenBank/DDBJ whole genome shotgun (WGS) entry which is preliminary data.</text>
</comment>
<feature type="transmembrane region" description="Helical" evidence="7">
    <location>
        <begin position="278"/>
        <end position="299"/>
    </location>
</feature>
<feature type="transmembrane region" description="Helical" evidence="7">
    <location>
        <begin position="12"/>
        <end position="38"/>
    </location>
</feature>
<dbReference type="Proteomes" id="UP000823937">
    <property type="component" value="Unassembled WGS sequence"/>
</dbReference>
<feature type="transmembrane region" description="Helical" evidence="7">
    <location>
        <begin position="80"/>
        <end position="99"/>
    </location>
</feature>
<dbReference type="PANTHER" id="PTHR30106">
    <property type="entry name" value="INNER MEMBRANE PROTEIN YEIH-RELATED"/>
    <property type="match status" value="1"/>
</dbReference>
<evidence type="ECO:0000313" key="9">
    <source>
        <dbReference type="Proteomes" id="UP000823937"/>
    </source>
</evidence>
<sequence length="379" mass="41115">MYNKTITQMKKIIPGLLLCIIVMFLGVKGADFFGILLIKFGVLAEGSGSPISGIFIAIIIGILIRNIVGVKDYFLYGIRFSLKHVLRIGIILLGLRLSLTEALKLGALGIPLIVICISAGLFITLYLTGKMKQSTRLGTLIACGTGICGVTAIMATSPVIKAKEDEISYAVANITIFGLTGMVLYPFIAHYFFATDPVKAGMFLGTAIHDTAQVTGSALIYDQMFRTDKVVDVATVTKLTRNLFIIIIIPFVSYLFYKGKDGEEERKDLPKWYTFIPLFVIGFLFCALLRTIGDMTIIHTGKAFGLVNGTQWSNIYNSISSFGTTYLLGIAMAGVGLSTNFAKFKGIGIKPFYIGFIAAVSVGIVSFILIAVFGSYVMV</sequence>
<dbReference type="AlphaFoldDB" id="A0A9D1TIL5"/>
<evidence type="ECO:0000313" key="8">
    <source>
        <dbReference type="EMBL" id="HIV73539.1"/>
    </source>
</evidence>
<reference evidence="8" key="1">
    <citation type="journal article" date="2021" name="PeerJ">
        <title>Extensive microbial diversity within the chicken gut microbiome revealed by metagenomics and culture.</title>
        <authorList>
            <person name="Gilroy R."/>
            <person name="Ravi A."/>
            <person name="Getino M."/>
            <person name="Pursley I."/>
            <person name="Horton D.L."/>
            <person name="Alikhan N.F."/>
            <person name="Baker D."/>
            <person name="Gharbi K."/>
            <person name="Hall N."/>
            <person name="Watson M."/>
            <person name="Adriaenssens E.M."/>
            <person name="Foster-Nyarko E."/>
            <person name="Jarju S."/>
            <person name="Secka A."/>
            <person name="Antonio M."/>
            <person name="Oren A."/>
            <person name="Chaudhuri R.R."/>
            <person name="La Ragione R."/>
            <person name="Hildebrand F."/>
            <person name="Pallen M.J."/>
        </authorList>
    </citation>
    <scope>NUCLEOTIDE SEQUENCE</scope>
    <source>
        <strain evidence="8">CHK169-2315</strain>
    </source>
</reference>
<comment type="subcellular location">
    <subcellularLocation>
        <location evidence="1">Cell membrane</location>
        <topology evidence="1">Multi-pass membrane protein</topology>
    </subcellularLocation>
</comment>
<evidence type="ECO:0000256" key="6">
    <source>
        <dbReference type="ARBA" id="ARBA00023136"/>
    </source>
</evidence>
<gene>
    <name evidence="8" type="ORF">H9895_00480</name>
</gene>
<dbReference type="InterPro" id="IPR018383">
    <property type="entry name" value="UPF0324_pro"/>
</dbReference>
<dbReference type="GO" id="GO:0005886">
    <property type="term" value="C:plasma membrane"/>
    <property type="evidence" value="ECO:0007669"/>
    <property type="project" value="UniProtKB-SubCell"/>
</dbReference>
<name>A0A9D1TIL5_9BACI</name>
<protein>
    <submittedName>
        <fullName evidence="8">Sulfate exporter family transporter</fullName>
    </submittedName>
</protein>
<feature type="transmembrane region" description="Helical" evidence="7">
    <location>
        <begin position="50"/>
        <end position="68"/>
    </location>
</feature>
<feature type="transmembrane region" description="Helical" evidence="7">
    <location>
        <begin position="353"/>
        <end position="378"/>
    </location>
</feature>
<evidence type="ECO:0000256" key="4">
    <source>
        <dbReference type="ARBA" id="ARBA00022692"/>
    </source>
</evidence>
<keyword evidence="4 7" id="KW-0812">Transmembrane</keyword>